<dbReference type="Proteomes" id="UP000494269">
    <property type="component" value="Unassembled WGS sequence"/>
</dbReference>
<gene>
    <name evidence="1" type="ORF">LMG3441_04549</name>
</gene>
<proteinExistence type="predicted"/>
<dbReference type="EMBL" id="CADIJQ010000008">
    <property type="protein sequence ID" value="CAB3729402.1"/>
    <property type="molecule type" value="Genomic_DNA"/>
</dbReference>
<dbReference type="AlphaFoldDB" id="A0A6S7AP57"/>
<organism evidence="1 2">
    <name type="scientific">Achromobacter kerstersii</name>
    <dbReference type="NCBI Taxonomy" id="1353890"/>
    <lineage>
        <taxon>Bacteria</taxon>
        <taxon>Pseudomonadati</taxon>
        <taxon>Pseudomonadota</taxon>
        <taxon>Betaproteobacteria</taxon>
        <taxon>Burkholderiales</taxon>
        <taxon>Alcaligenaceae</taxon>
        <taxon>Achromobacter</taxon>
    </lineage>
</organism>
<keyword evidence="2" id="KW-1185">Reference proteome</keyword>
<evidence type="ECO:0000313" key="2">
    <source>
        <dbReference type="Proteomes" id="UP000494269"/>
    </source>
</evidence>
<accession>A0A6S7AP57</accession>
<name>A0A6S7AP57_9BURK</name>
<dbReference type="RefSeq" id="WP_175171031.1">
    <property type="nucleotide sequence ID" value="NZ_CADIJQ010000008.1"/>
</dbReference>
<protein>
    <submittedName>
        <fullName evidence="1">Uncharacterized protein</fullName>
    </submittedName>
</protein>
<evidence type="ECO:0000313" key="1">
    <source>
        <dbReference type="EMBL" id="CAB3729402.1"/>
    </source>
</evidence>
<sequence length="195" mass="21428">MQDDDSARPTVPDTNVRASSYYVLQAQHVCKQCGQATPVFALAVPPGYESTEADSELDENEDSLGLAPGDFHDWLFRPEAWQTIPGPALLSQVYMLSADVALTLQSLAPALRQDATQQEQWTNFCEHCGSAVWEGGLYPTPGQPFCPKDDAAAAQITVHTVDAPFDGYARMIWTDGYRNKWPLFKRLGVACSEGE</sequence>
<reference evidence="1 2" key="1">
    <citation type="submission" date="2020-04" db="EMBL/GenBank/DDBJ databases">
        <authorList>
            <person name="De Canck E."/>
        </authorList>
    </citation>
    <scope>NUCLEOTIDE SEQUENCE [LARGE SCALE GENOMIC DNA]</scope>
    <source>
        <strain evidence="1 2">LMG 3441</strain>
    </source>
</reference>